<evidence type="ECO:0000313" key="8">
    <source>
        <dbReference type="EMBL" id="KAF5837953.1"/>
    </source>
</evidence>
<keyword evidence="8" id="KW-0378">Hydrolase</keyword>
<evidence type="ECO:0000256" key="4">
    <source>
        <dbReference type="ARBA" id="ARBA00022481"/>
    </source>
</evidence>
<dbReference type="InterPro" id="IPR027417">
    <property type="entry name" value="P-loop_NTPase"/>
</dbReference>
<dbReference type="PROSITE" id="PS51722">
    <property type="entry name" value="G_TR_2"/>
    <property type="match status" value="1"/>
</dbReference>
<reference evidence="8" key="1">
    <citation type="submission" date="2017-08" db="EMBL/GenBank/DDBJ databases">
        <authorList>
            <person name="Polle J.E."/>
            <person name="Barry K."/>
            <person name="Cushman J."/>
            <person name="Schmutz J."/>
            <person name="Tran D."/>
            <person name="Hathwaick L.T."/>
            <person name="Yim W.C."/>
            <person name="Jenkins J."/>
            <person name="Mckie-Krisberg Z.M."/>
            <person name="Prochnik S."/>
            <person name="Lindquist E."/>
            <person name="Dockter R.B."/>
            <person name="Adam C."/>
            <person name="Molina H."/>
            <person name="Bunkerborg J."/>
            <person name="Jin E."/>
            <person name="Buchheim M."/>
            <person name="Magnuson J."/>
        </authorList>
    </citation>
    <scope>NUCLEOTIDE SEQUENCE</scope>
    <source>
        <strain evidence="8">CCAP 19/18</strain>
    </source>
</reference>
<sequence>MSDGKTHLSIVICGHVDSGKSTTTGRLIFELGGIPERELDKLKEEAARLGKSSFAFAFYMDTQKEERARGVTIACTTKEFFTEKYHYTIIDAPGHRDFIKNMISGAAQADVCLLMVPADGNFTTSIQKGDHKAGEVQGQTRQHARLINLLGVKQLVVGVNKMDCDTAGYKEERYKEIADEMHHTLSKVGWKPAFLQESVPIIPISGWMGDNLIKKSEKMTWWKGKDCKNLAGQVIHVDTLLHALNDMAVVPERKTDCAMRLPISGAYKIKGVGDVLAGRVEQGEVKPGDEVVFMPTHTPANPCVGKVFTVEMHHKRVDKAGPGDNVGMNIKGLDKGNMPRTGDVMILKSDTSLRPVEDFTAQIQTLDIPGENKIGYSPIGFVRCGRSACRLQKIDWKVGKETGGKKMEEPHSLKANEMAQVVFKPCQPLIVDSFKNCEGLSRIAFLDGNTAVMLGKVVSTNMKG</sequence>
<dbReference type="CDD" id="cd03693">
    <property type="entry name" value="EF1_alpha_II"/>
    <property type="match status" value="1"/>
</dbReference>
<dbReference type="Pfam" id="PF03144">
    <property type="entry name" value="GTP_EFTU_D2"/>
    <property type="match status" value="1"/>
</dbReference>
<dbReference type="SUPFAM" id="SSF52540">
    <property type="entry name" value="P-loop containing nucleoside triphosphate hydrolases"/>
    <property type="match status" value="1"/>
</dbReference>
<comment type="function">
    <text evidence="1">This protein promotes the GTP-dependent binding of aminoacyl-tRNA to the A-site of ribosomes during protein biosynthesis.</text>
</comment>
<evidence type="ECO:0000256" key="2">
    <source>
        <dbReference type="ARBA" id="ARBA00007249"/>
    </source>
</evidence>
<dbReference type="InterPro" id="IPR000795">
    <property type="entry name" value="T_Tr_GTP-bd_dom"/>
</dbReference>
<dbReference type="SUPFAM" id="SSF50465">
    <property type="entry name" value="EF-Tu/eEF-1alpha/eIF2-gamma C-terminal domain"/>
    <property type="match status" value="1"/>
</dbReference>
<gene>
    <name evidence="8" type="ORF">DUNSADRAFT_3674</name>
</gene>
<evidence type="ECO:0000256" key="6">
    <source>
        <dbReference type="ARBA" id="ARBA00023134"/>
    </source>
</evidence>
<dbReference type="Gene3D" id="2.40.30.10">
    <property type="entry name" value="Translation factors"/>
    <property type="match status" value="2"/>
</dbReference>
<name>A0ABQ7GTM4_DUNSA</name>
<protein>
    <recommendedName>
        <fullName evidence="3">Elongation factor Tu, chloroplastic</fullName>
    </recommendedName>
</protein>
<dbReference type="Pfam" id="PF22594">
    <property type="entry name" value="GTP-eEF1A_C"/>
    <property type="match status" value="1"/>
</dbReference>
<evidence type="ECO:0000256" key="3">
    <source>
        <dbReference type="ARBA" id="ARBA00021392"/>
    </source>
</evidence>
<dbReference type="CDD" id="cd03705">
    <property type="entry name" value="EF1_alpha_III"/>
    <property type="match status" value="1"/>
</dbReference>
<comment type="similarity">
    <text evidence="2">Belongs to the TRAFAC class translation factor GTPase superfamily. Classic translation factor GTPase family. EF-Tu/EF-1A subfamily.</text>
</comment>
<dbReference type="InterPro" id="IPR031157">
    <property type="entry name" value="G_TR_CS"/>
</dbReference>
<dbReference type="InterPro" id="IPR009001">
    <property type="entry name" value="Transl_elong_EF1A/Init_IF2_C"/>
</dbReference>
<dbReference type="EMBL" id="MU069597">
    <property type="protein sequence ID" value="KAF5837953.1"/>
    <property type="molecule type" value="Genomic_DNA"/>
</dbReference>
<keyword evidence="9" id="KW-1185">Reference proteome</keyword>
<proteinExistence type="inferred from homology"/>
<accession>A0ABQ7GTM4</accession>
<evidence type="ECO:0000256" key="1">
    <source>
        <dbReference type="ARBA" id="ARBA00003982"/>
    </source>
</evidence>
<dbReference type="InterPro" id="IPR054696">
    <property type="entry name" value="GTP-eEF1A_C"/>
</dbReference>
<dbReference type="PROSITE" id="PS00301">
    <property type="entry name" value="G_TR_1"/>
    <property type="match status" value="1"/>
</dbReference>
<dbReference type="SUPFAM" id="SSF50447">
    <property type="entry name" value="Translation proteins"/>
    <property type="match status" value="1"/>
</dbReference>
<dbReference type="Gene3D" id="3.40.50.300">
    <property type="entry name" value="P-loop containing nucleotide triphosphate hydrolases"/>
    <property type="match status" value="1"/>
</dbReference>
<keyword evidence="4" id="KW-0488">Methylation</keyword>
<dbReference type="PANTHER" id="PTHR23115">
    <property type="entry name" value="TRANSLATION FACTOR"/>
    <property type="match status" value="1"/>
</dbReference>
<keyword evidence="6" id="KW-0342">GTP-binding</keyword>
<comment type="caution">
    <text evidence="8">The sequence shown here is derived from an EMBL/GenBank/DDBJ whole genome shotgun (WGS) entry which is preliminary data.</text>
</comment>
<evidence type="ECO:0000313" key="9">
    <source>
        <dbReference type="Proteomes" id="UP000815325"/>
    </source>
</evidence>
<dbReference type="InterPro" id="IPR004161">
    <property type="entry name" value="EFTu-like_2"/>
</dbReference>
<dbReference type="CDD" id="cd01883">
    <property type="entry name" value="EF1_alpha"/>
    <property type="match status" value="1"/>
</dbReference>
<keyword evidence="5" id="KW-0547">Nucleotide-binding</keyword>
<evidence type="ECO:0000256" key="5">
    <source>
        <dbReference type="ARBA" id="ARBA00022741"/>
    </source>
</evidence>
<dbReference type="PRINTS" id="PR00315">
    <property type="entry name" value="ELONGATNFCT"/>
</dbReference>
<dbReference type="InterPro" id="IPR050100">
    <property type="entry name" value="TRAFAC_GTPase_members"/>
</dbReference>
<evidence type="ECO:0000259" key="7">
    <source>
        <dbReference type="PROSITE" id="PS51722"/>
    </source>
</evidence>
<dbReference type="Proteomes" id="UP000815325">
    <property type="component" value="Unassembled WGS sequence"/>
</dbReference>
<dbReference type="Pfam" id="PF00009">
    <property type="entry name" value="GTP_EFTU"/>
    <property type="match status" value="1"/>
</dbReference>
<feature type="domain" description="Tr-type G" evidence="7">
    <location>
        <begin position="5"/>
        <end position="252"/>
    </location>
</feature>
<dbReference type="InterPro" id="IPR009000">
    <property type="entry name" value="Transl_B-barrel_sf"/>
</dbReference>
<dbReference type="GO" id="GO:0016787">
    <property type="term" value="F:hydrolase activity"/>
    <property type="evidence" value="ECO:0007669"/>
    <property type="project" value="UniProtKB-KW"/>
</dbReference>
<organism evidence="8 9">
    <name type="scientific">Dunaliella salina</name>
    <name type="common">Green alga</name>
    <name type="synonym">Protococcus salinus</name>
    <dbReference type="NCBI Taxonomy" id="3046"/>
    <lineage>
        <taxon>Eukaryota</taxon>
        <taxon>Viridiplantae</taxon>
        <taxon>Chlorophyta</taxon>
        <taxon>core chlorophytes</taxon>
        <taxon>Chlorophyceae</taxon>
        <taxon>CS clade</taxon>
        <taxon>Chlamydomonadales</taxon>
        <taxon>Dunaliellaceae</taxon>
        <taxon>Dunaliella</taxon>
    </lineage>
</organism>